<dbReference type="AlphaFoldDB" id="A0AAD3XIQ8"/>
<keyword evidence="3" id="KW-1185">Reference proteome</keyword>
<evidence type="ECO:0000313" key="3">
    <source>
        <dbReference type="Proteomes" id="UP001279734"/>
    </source>
</evidence>
<keyword evidence="1" id="KW-1133">Transmembrane helix</keyword>
<evidence type="ECO:0000256" key="1">
    <source>
        <dbReference type="SAM" id="Phobius"/>
    </source>
</evidence>
<keyword evidence="1" id="KW-0472">Membrane</keyword>
<comment type="caution">
    <text evidence="2">The sequence shown here is derived from an EMBL/GenBank/DDBJ whole genome shotgun (WGS) entry which is preliminary data.</text>
</comment>
<proteinExistence type="predicted"/>
<dbReference type="EMBL" id="BSYO01000006">
    <property type="protein sequence ID" value="GMH05895.1"/>
    <property type="molecule type" value="Genomic_DNA"/>
</dbReference>
<evidence type="ECO:0000313" key="2">
    <source>
        <dbReference type="EMBL" id="GMH05895.1"/>
    </source>
</evidence>
<dbReference type="Proteomes" id="UP001279734">
    <property type="component" value="Unassembled WGS sequence"/>
</dbReference>
<protein>
    <submittedName>
        <fullName evidence="2">Uncharacterized protein</fullName>
    </submittedName>
</protein>
<name>A0AAD3XIQ8_NEPGR</name>
<accession>A0AAD3XIQ8</accession>
<organism evidence="2 3">
    <name type="scientific">Nepenthes gracilis</name>
    <name type="common">Slender pitcher plant</name>
    <dbReference type="NCBI Taxonomy" id="150966"/>
    <lineage>
        <taxon>Eukaryota</taxon>
        <taxon>Viridiplantae</taxon>
        <taxon>Streptophyta</taxon>
        <taxon>Embryophyta</taxon>
        <taxon>Tracheophyta</taxon>
        <taxon>Spermatophyta</taxon>
        <taxon>Magnoliopsida</taxon>
        <taxon>eudicotyledons</taxon>
        <taxon>Gunneridae</taxon>
        <taxon>Pentapetalae</taxon>
        <taxon>Caryophyllales</taxon>
        <taxon>Nepenthaceae</taxon>
        <taxon>Nepenthes</taxon>
    </lineage>
</organism>
<feature type="transmembrane region" description="Helical" evidence="1">
    <location>
        <begin position="69"/>
        <end position="89"/>
    </location>
</feature>
<feature type="transmembrane region" description="Helical" evidence="1">
    <location>
        <begin position="44"/>
        <end position="63"/>
    </location>
</feature>
<gene>
    <name evidence="2" type="ORF">Nepgr_007735</name>
</gene>
<keyword evidence="1" id="KW-0812">Transmembrane</keyword>
<sequence>MKADFTSNRKKGLEFCAANAVTNPIVARFATGAKTKHRTLAYSFSYKTVLVFVNLAVLIQFCLVRPQPVFGPFGSSVNSHVLFLAIAAISSSIA</sequence>
<reference evidence="2" key="1">
    <citation type="submission" date="2023-05" db="EMBL/GenBank/DDBJ databases">
        <title>Nepenthes gracilis genome sequencing.</title>
        <authorList>
            <person name="Fukushima K."/>
        </authorList>
    </citation>
    <scope>NUCLEOTIDE SEQUENCE</scope>
    <source>
        <strain evidence="2">SING2019-196</strain>
    </source>
</reference>